<keyword evidence="4 7" id="KW-0812">Transmembrane</keyword>
<keyword evidence="6 7" id="KW-0472">Membrane</keyword>
<feature type="transmembrane region" description="Helical" evidence="7">
    <location>
        <begin position="98"/>
        <end position="118"/>
    </location>
</feature>
<feature type="transmembrane region" description="Helical" evidence="7">
    <location>
        <begin position="257"/>
        <end position="278"/>
    </location>
</feature>
<dbReference type="Pfam" id="PF00528">
    <property type="entry name" value="BPD_transp_1"/>
    <property type="match status" value="1"/>
</dbReference>
<dbReference type="RefSeq" id="WP_218038060.1">
    <property type="nucleotide sequence ID" value="NZ_BLAF01000004.1"/>
</dbReference>
<protein>
    <submittedName>
        <fullName evidence="9">ABC transporter permease</fullName>
    </submittedName>
</protein>
<dbReference type="GO" id="GO:0055085">
    <property type="term" value="P:transmembrane transport"/>
    <property type="evidence" value="ECO:0007669"/>
    <property type="project" value="InterPro"/>
</dbReference>
<accession>A0A5M3XD47</accession>
<feature type="domain" description="ABC transmembrane type-1" evidence="8">
    <location>
        <begin position="61"/>
        <end position="275"/>
    </location>
</feature>
<dbReference type="InterPro" id="IPR000515">
    <property type="entry name" value="MetI-like"/>
</dbReference>
<dbReference type="AlphaFoldDB" id="A0A5M3XD47"/>
<dbReference type="Proteomes" id="UP000377595">
    <property type="component" value="Unassembled WGS sequence"/>
</dbReference>
<evidence type="ECO:0000313" key="10">
    <source>
        <dbReference type="Proteomes" id="UP000377595"/>
    </source>
</evidence>
<evidence type="ECO:0000256" key="2">
    <source>
        <dbReference type="ARBA" id="ARBA00022448"/>
    </source>
</evidence>
<evidence type="ECO:0000259" key="8">
    <source>
        <dbReference type="PROSITE" id="PS50928"/>
    </source>
</evidence>
<name>A0A5M3XD47_9ACTN</name>
<dbReference type="CDD" id="cd06261">
    <property type="entry name" value="TM_PBP2"/>
    <property type="match status" value="1"/>
</dbReference>
<evidence type="ECO:0000256" key="3">
    <source>
        <dbReference type="ARBA" id="ARBA00022475"/>
    </source>
</evidence>
<evidence type="ECO:0000256" key="5">
    <source>
        <dbReference type="ARBA" id="ARBA00022989"/>
    </source>
</evidence>
<feature type="transmembrane region" description="Helical" evidence="7">
    <location>
        <begin position="65"/>
        <end position="86"/>
    </location>
</feature>
<comment type="subcellular location">
    <subcellularLocation>
        <location evidence="1 7">Cell membrane</location>
        <topology evidence="1 7">Multi-pass membrane protein</topology>
    </subcellularLocation>
</comment>
<feature type="transmembrane region" description="Helical" evidence="7">
    <location>
        <begin position="16"/>
        <end position="38"/>
    </location>
</feature>
<evidence type="ECO:0000256" key="1">
    <source>
        <dbReference type="ARBA" id="ARBA00004651"/>
    </source>
</evidence>
<evidence type="ECO:0000256" key="6">
    <source>
        <dbReference type="ARBA" id="ARBA00023136"/>
    </source>
</evidence>
<reference evidence="9 10" key="1">
    <citation type="submission" date="2019-10" db="EMBL/GenBank/DDBJ databases">
        <title>Whole genome shotgun sequence of Acrocarpospora pleiomorpha NBRC 16267.</title>
        <authorList>
            <person name="Ichikawa N."/>
            <person name="Kimura A."/>
            <person name="Kitahashi Y."/>
            <person name="Komaki H."/>
            <person name="Oguchi A."/>
        </authorList>
    </citation>
    <scope>NUCLEOTIDE SEQUENCE [LARGE SCALE GENOMIC DNA]</scope>
    <source>
        <strain evidence="9 10">NBRC 16267</strain>
    </source>
</reference>
<gene>
    <name evidence="9" type="primary">ABC-MSP</name>
    <name evidence="9" type="ORF">Aple_003460</name>
</gene>
<dbReference type="PANTHER" id="PTHR43005:SF1">
    <property type="entry name" value="SPERMIDINE_PUTRESCINE TRANSPORT SYSTEM PERMEASE PROTEIN"/>
    <property type="match status" value="1"/>
</dbReference>
<sequence length="287" mass="31031">MRRTGRPGMGAARRGIGLMLPAAGLMAFLTVVPVIAVLERALTGTEAFGRLFDGPNFGRTMLNTLVWTLVSVAGALLIGYAAALLLRSPFLRLHGAWRGLFMIPWIIPGVVGATVWRWSLSSDYGLVNHWLMQSGIIRQPIAWLSNPDVVLYAVALIQIWATAPFVMLMVSAALTGIPAERYEAAKLDGASGWQTLSYIVLPAIRSTTWIAVLTLVTWALNSFTIIWVTTSGGPAGASTILPILLYEAFQRGDQSMVSAIAVLQLAICAVFIAIYARAMRSDLEELS</sequence>
<keyword evidence="10" id="KW-1185">Reference proteome</keyword>
<evidence type="ECO:0000256" key="4">
    <source>
        <dbReference type="ARBA" id="ARBA00022692"/>
    </source>
</evidence>
<dbReference type="SUPFAM" id="SSF161098">
    <property type="entry name" value="MetI-like"/>
    <property type="match status" value="1"/>
</dbReference>
<comment type="similarity">
    <text evidence="7">Belongs to the binding-protein-dependent transport system permease family.</text>
</comment>
<dbReference type="InterPro" id="IPR035906">
    <property type="entry name" value="MetI-like_sf"/>
</dbReference>
<dbReference type="PROSITE" id="PS50928">
    <property type="entry name" value="ABC_TM1"/>
    <property type="match status" value="1"/>
</dbReference>
<dbReference type="Gene3D" id="1.10.3720.10">
    <property type="entry name" value="MetI-like"/>
    <property type="match status" value="1"/>
</dbReference>
<proteinExistence type="inferred from homology"/>
<keyword evidence="2 7" id="KW-0813">Transport</keyword>
<feature type="transmembrane region" description="Helical" evidence="7">
    <location>
        <begin position="225"/>
        <end position="245"/>
    </location>
</feature>
<feature type="transmembrane region" description="Helical" evidence="7">
    <location>
        <begin position="195"/>
        <end position="219"/>
    </location>
</feature>
<comment type="caution">
    <text evidence="9">The sequence shown here is derived from an EMBL/GenBank/DDBJ whole genome shotgun (WGS) entry which is preliminary data.</text>
</comment>
<evidence type="ECO:0000313" key="9">
    <source>
        <dbReference type="EMBL" id="GES17451.1"/>
    </source>
</evidence>
<feature type="transmembrane region" description="Helical" evidence="7">
    <location>
        <begin position="149"/>
        <end position="174"/>
    </location>
</feature>
<dbReference type="PANTHER" id="PTHR43005">
    <property type="entry name" value="BLR7065 PROTEIN"/>
    <property type="match status" value="1"/>
</dbReference>
<dbReference type="GO" id="GO:0005886">
    <property type="term" value="C:plasma membrane"/>
    <property type="evidence" value="ECO:0007669"/>
    <property type="project" value="UniProtKB-SubCell"/>
</dbReference>
<organism evidence="9 10">
    <name type="scientific">Acrocarpospora pleiomorpha</name>
    <dbReference type="NCBI Taxonomy" id="90975"/>
    <lineage>
        <taxon>Bacteria</taxon>
        <taxon>Bacillati</taxon>
        <taxon>Actinomycetota</taxon>
        <taxon>Actinomycetes</taxon>
        <taxon>Streptosporangiales</taxon>
        <taxon>Streptosporangiaceae</taxon>
        <taxon>Acrocarpospora</taxon>
    </lineage>
</organism>
<dbReference type="EMBL" id="BLAF01000004">
    <property type="protein sequence ID" value="GES17451.1"/>
    <property type="molecule type" value="Genomic_DNA"/>
</dbReference>
<evidence type="ECO:0000256" key="7">
    <source>
        <dbReference type="RuleBase" id="RU363032"/>
    </source>
</evidence>
<keyword evidence="5 7" id="KW-1133">Transmembrane helix</keyword>
<keyword evidence="3" id="KW-1003">Cell membrane</keyword>